<reference evidence="3 4" key="1">
    <citation type="submission" date="2017-04" db="EMBL/GenBank/DDBJ databases">
        <authorList>
            <person name="Afonso C.L."/>
            <person name="Miller P.J."/>
            <person name="Scott M.A."/>
            <person name="Spackman E."/>
            <person name="Goraichik I."/>
            <person name="Dimitrov K.M."/>
            <person name="Suarez D.L."/>
            <person name="Swayne D.E."/>
        </authorList>
    </citation>
    <scope>NUCLEOTIDE SEQUENCE [LARGE SCALE GENOMIC DNA]</scope>
    <source>
        <strain evidence="3 4">DSM 19625</strain>
    </source>
</reference>
<dbReference type="Proteomes" id="UP000192678">
    <property type="component" value="Unassembled WGS sequence"/>
</dbReference>
<keyword evidence="1" id="KW-0812">Transmembrane</keyword>
<dbReference type="AlphaFoldDB" id="A0A1W2DCM8"/>
<name>A0A1W2DCM8_9SPHI</name>
<dbReference type="InterPro" id="IPR003399">
    <property type="entry name" value="Mce/MlaD"/>
</dbReference>
<dbReference type="STRING" id="475255.SAMN04488101_106151"/>
<feature type="domain" description="Mce/MlaD" evidence="2">
    <location>
        <begin position="41"/>
        <end position="116"/>
    </location>
</feature>
<keyword evidence="1" id="KW-0472">Membrane</keyword>
<gene>
    <name evidence="3" type="ORF">SAMN04488101_106151</name>
</gene>
<dbReference type="InterPro" id="IPR052336">
    <property type="entry name" value="MlaD_Phospholipid_Transporter"/>
</dbReference>
<keyword evidence="4" id="KW-1185">Reference proteome</keyword>
<evidence type="ECO:0000259" key="2">
    <source>
        <dbReference type="Pfam" id="PF02470"/>
    </source>
</evidence>
<evidence type="ECO:0000313" key="4">
    <source>
        <dbReference type="Proteomes" id="UP000192678"/>
    </source>
</evidence>
<dbReference type="PANTHER" id="PTHR33371">
    <property type="entry name" value="INTERMEMBRANE PHOSPHOLIPID TRANSPORT SYSTEM BINDING PROTEIN MLAD-RELATED"/>
    <property type="match status" value="1"/>
</dbReference>
<sequence length="336" mass="36942">MGNYAENNMRLGIFVLVGLIVLIFAFYMVGKNKSIFGGNFELKARFSNSNGLMKGSNVLYSGIQAGTVKSLKLINDTTIEATLLIDNEVKSFIRKNAIVTIGTEGLMGNKVIQITPFKGNSPLVKEGDLLESKKVASIDEMLQTLSRTNDNIAGISDGLRQTVVEINKSTLWKLLGDKAAANGIESTINQMHQASINANAFSKDLEMILSETKSGKGTAGLLLTDTAFATQLRMALVGIKSAGDHANELTLQLNQMASDLKKDLDNSNGFLNFLVKDSLMIKKLNATMDNIEKGTDGFNQNMEALKHNFLFRGYFKKLEKEKEKRKTIDQSLRIDK</sequence>
<dbReference type="RefSeq" id="WP_084289754.1">
    <property type="nucleotide sequence ID" value="NZ_FWYB01000006.1"/>
</dbReference>
<dbReference type="PANTHER" id="PTHR33371:SF4">
    <property type="entry name" value="INTERMEMBRANE PHOSPHOLIPID TRANSPORT SYSTEM BINDING PROTEIN MLAD"/>
    <property type="match status" value="1"/>
</dbReference>
<accession>A0A1W2DCM8</accession>
<organism evidence="3 4">
    <name type="scientific">Pedobacter nyackensis</name>
    <dbReference type="NCBI Taxonomy" id="475255"/>
    <lineage>
        <taxon>Bacteria</taxon>
        <taxon>Pseudomonadati</taxon>
        <taxon>Bacteroidota</taxon>
        <taxon>Sphingobacteriia</taxon>
        <taxon>Sphingobacteriales</taxon>
        <taxon>Sphingobacteriaceae</taxon>
        <taxon>Pedobacter</taxon>
    </lineage>
</organism>
<dbReference type="OrthoDB" id="9771725at2"/>
<proteinExistence type="predicted"/>
<dbReference type="EMBL" id="FWYB01000006">
    <property type="protein sequence ID" value="SMC94856.1"/>
    <property type="molecule type" value="Genomic_DNA"/>
</dbReference>
<evidence type="ECO:0000256" key="1">
    <source>
        <dbReference type="SAM" id="Phobius"/>
    </source>
</evidence>
<evidence type="ECO:0000313" key="3">
    <source>
        <dbReference type="EMBL" id="SMC94856.1"/>
    </source>
</evidence>
<feature type="transmembrane region" description="Helical" evidence="1">
    <location>
        <begin position="12"/>
        <end position="30"/>
    </location>
</feature>
<protein>
    <submittedName>
        <fullName evidence="3">Phospholipid/cholesterol/gamma-HCH transport system substrate-binding protein</fullName>
    </submittedName>
</protein>
<dbReference type="Pfam" id="PF02470">
    <property type="entry name" value="MlaD"/>
    <property type="match status" value="1"/>
</dbReference>
<keyword evidence="1" id="KW-1133">Transmembrane helix</keyword>